<dbReference type="GO" id="GO:0000166">
    <property type="term" value="F:nucleotide binding"/>
    <property type="evidence" value="ECO:0007669"/>
    <property type="project" value="InterPro"/>
</dbReference>
<evidence type="ECO:0000313" key="4">
    <source>
        <dbReference type="Proteomes" id="UP000423396"/>
    </source>
</evidence>
<dbReference type="AlphaFoldDB" id="A0A650CPY8"/>
<protein>
    <submittedName>
        <fullName evidence="3">Gfo/Idh/MocA family oxidoreductase</fullName>
    </submittedName>
</protein>
<feature type="domain" description="GFO/IDH/MocA-like oxidoreductase" evidence="2">
    <location>
        <begin position="131"/>
        <end position="246"/>
    </location>
</feature>
<dbReference type="Proteomes" id="UP000423396">
    <property type="component" value="Chromosome"/>
</dbReference>
<evidence type="ECO:0000259" key="1">
    <source>
        <dbReference type="Pfam" id="PF01408"/>
    </source>
</evidence>
<dbReference type="KEGG" id="sazo:D1868_07540"/>
<dbReference type="RefSeq" id="WP_156007021.1">
    <property type="nucleotide sequence ID" value="NZ_CP045483.1"/>
</dbReference>
<dbReference type="GeneID" id="42798913"/>
<reference evidence="3 4" key="1">
    <citation type="submission" date="2019-10" db="EMBL/GenBank/DDBJ databases">
        <title>Genome Sequences from Six Type Strain Members of the Archaeal Family Sulfolobaceae: Acidianus ambivalens, Acidianus infernus, Metallosphaera prunae, Stygiolobus azoricus, Sulfolobus metallicus, and Sulfurisphaera ohwakuensis.</title>
        <authorList>
            <person name="Counts J.A."/>
            <person name="Kelly R.M."/>
        </authorList>
    </citation>
    <scope>NUCLEOTIDE SEQUENCE [LARGE SCALE GENOMIC DNA]</scope>
    <source>
        <strain evidence="3 4">FC6</strain>
    </source>
</reference>
<dbReference type="PANTHER" id="PTHR42840">
    <property type="entry name" value="NAD(P)-BINDING ROSSMANN-FOLD SUPERFAMILY PROTEIN-RELATED"/>
    <property type="match status" value="1"/>
</dbReference>
<sequence>MKIAVVGCRGFGRVHLNALSELRKDRELEVYVFSRTEKYAKECYKEFDAQGYFTSYEKVLTSNVDIIDLVVSHDAHEPMGVSAMRNKKHVMLEKPIARNEEEAMRLIETAKATRVKFMVLENHYFDPSVWKAKELMEKLGSISLILVRNTRFNSPQGWRRVKDLMGGGALIDGGIHFVDTLLNLGGDYTSVYASCNSTFSGLEGEDTTVAVFKFKNGAVRNLVYSWTSQSRGEFPHFEIYGENGTIKEDTRSRVSIKPYGDLIVEWKNGETQVISTEKVNAVKEEIKGFINAVERDSEVPMDPMIALRDLKAVRDIYRSCGEIKE</sequence>
<dbReference type="Gene3D" id="3.40.50.720">
    <property type="entry name" value="NAD(P)-binding Rossmann-like Domain"/>
    <property type="match status" value="1"/>
</dbReference>
<dbReference type="EMBL" id="CP045483">
    <property type="protein sequence ID" value="QGR19843.1"/>
    <property type="molecule type" value="Genomic_DNA"/>
</dbReference>
<accession>A0A650CPY8</accession>
<dbReference type="PANTHER" id="PTHR42840:SF5">
    <property type="entry name" value="NAD(P)-BINDING ROSSMANN-FOLD SUPERFAMILY PROTEIN"/>
    <property type="match status" value="1"/>
</dbReference>
<dbReference type="OrthoDB" id="25239at2157"/>
<proteinExistence type="predicted"/>
<dbReference type="Pfam" id="PF01408">
    <property type="entry name" value="GFO_IDH_MocA"/>
    <property type="match status" value="1"/>
</dbReference>
<feature type="domain" description="Gfo/Idh/MocA-like oxidoreductase N-terminal" evidence="1">
    <location>
        <begin position="1"/>
        <end position="119"/>
    </location>
</feature>
<dbReference type="GO" id="GO:0006740">
    <property type="term" value="P:NADPH regeneration"/>
    <property type="evidence" value="ECO:0007669"/>
    <property type="project" value="TreeGrafter"/>
</dbReference>
<evidence type="ECO:0000313" key="3">
    <source>
        <dbReference type="EMBL" id="QGR19843.1"/>
    </source>
</evidence>
<dbReference type="GO" id="GO:0005737">
    <property type="term" value="C:cytoplasm"/>
    <property type="evidence" value="ECO:0007669"/>
    <property type="project" value="TreeGrafter"/>
</dbReference>
<name>A0A650CPY8_9CREN</name>
<dbReference type="SUPFAM" id="SSF51735">
    <property type="entry name" value="NAD(P)-binding Rossmann-fold domains"/>
    <property type="match status" value="1"/>
</dbReference>
<organism evidence="3 4">
    <name type="scientific">Stygiolobus azoricus</name>
    <dbReference type="NCBI Taxonomy" id="41675"/>
    <lineage>
        <taxon>Archaea</taxon>
        <taxon>Thermoproteota</taxon>
        <taxon>Thermoprotei</taxon>
        <taxon>Sulfolobales</taxon>
        <taxon>Sulfolobaceae</taxon>
        <taxon>Stygiolobus</taxon>
    </lineage>
</organism>
<dbReference type="GO" id="GO:0016491">
    <property type="term" value="F:oxidoreductase activity"/>
    <property type="evidence" value="ECO:0007669"/>
    <property type="project" value="TreeGrafter"/>
</dbReference>
<dbReference type="InterPro" id="IPR036291">
    <property type="entry name" value="NAD(P)-bd_dom_sf"/>
</dbReference>
<dbReference type="Gene3D" id="3.30.360.10">
    <property type="entry name" value="Dihydrodipicolinate Reductase, domain 2"/>
    <property type="match status" value="1"/>
</dbReference>
<dbReference type="InterPro" id="IPR055170">
    <property type="entry name" value="GFO_IDH_MocA-like_dom"/>
</dbReference>
<dbReference type="Pfam" id="PF22725">
    <property type="entry name" value="GFO_IDH_MocA_C3"/>
    <property type="match status" value="1"/>
</dbReference>
<keyword evidence="4" id="KW-1185">Reference proteome</keyword>
<gene>
    <name evidence="3" type="ORF">D1868_07540</name>
</gene>
<dbReference type="SUPFAM" id="SSF55347">
    <property type="entry name" value="Glyceraldehyde-3-phosphate dehydrogenase-like, C-terminal domain"/>
    <property type="match status" value="1"/>
</dbReference>
<evidence type="ECO:0000259" key="2">
    <source>
        <dbReference type="Pfam" id="PF22725"/>
    </source>
</evidence>
<dbReference type="InterPro" id="IPR000683">
    <property type="entry name" value="Gfo/Idh/MocA-like_OxRdtase_N"/>
</dbReference>